<dbReference type="GO" id="GO:0000463">
    <property type="term" value="P:maturation of LSU-rRNA from tricistronic rRNA transcript (SSU-rRNA, 5.8S rRNA, LSU-rRNA)"/>
    <property type="evidence" value="ECO:0007669"/>
    <property type="project" value="UniProtKB-UniRule"/>
</dbReference>
<accession>A0A2T9ZF58</accession>
<evidence type="ECO:0000256" key="3">
    <source>
        <dbReference type="ARBA" id="ARBA00022574"/>
    </source>
</evidence>
<evidence type="ECO:0000256" key="6">
    <source>
        <dbReference type="HAMAP-Rule" id="MF_03027"/>
    </source>
</evidence>
<evidence type="ECO:0000256" key="8">
    <source>
        <dbReference type="SAM" id="MobiDB-lite"/>
    </source>
</evidence>
<evidence type="ECO:0000256" key="5">
    <source>
        <dbReference type="ARBA" id="ARBA00023242"/>
    </source>
</evidence>
<dbReference type="SMART" id="SM00320">
    <property type="entry name" value="WD40"/>
    <property type="match status" value="7"/>
</dbReference>
<dbReference type="PROSITE" id="PS50082">
    <property type="entry name" value="WD_REPEATS_2"/>
    <property type="match status" value="2"/>
</dbReference>
<reference evidence="10 11" key="1">
    <citation type="journal article" date="2018" name="MBio">
        <title>Comparative Genomics Reveals the Core Gene Toolbox for the Fungus-Insect Symbiosis.</title>
        <authorList>
            <person name="Wang Y."/>
            <person name="Stata M."/>
            <person name="Wang W."/>
            <person name="Stajich J.E."/>
            <person name="White M.M."/>
            <person name="Moncalvo J.M."/>
        </authorList>
    </citation>
    <scope>NUCLEOTIDE SEQUENCE [LARGE SCALE GENOMIC DNA]</scope>
    <source>
        <strain evidence="10 11">SC-DP-2</strain>
    </source>
</reference>
<evidence type="ECO:0000313" key="11">
    <source>
        <dbReference type="Proteomes" id="UP000245609"/>
    </source>
</evidence>
<dbReference type="GO" id="GO:0000466">
    <property type="term" value="P:maturation of 5.8S rRNA from tricistronic rRNA transcript (SSU-rRNA, 5.8S rRNA, LSU-rRNA)"/>
    <property type="evidence" value="ECO:0007669"/>
    <property type="project" value="UniProtKB-UniRule"/>
</dbReference>
<dbReference type="GO" id="GO:0070545">
    <property type="term" value="C:PeBoW complex"/>
    <property type="evidence" value="ECO:0007669"/>
    <property type="project" value="TreeGrafter"/>
</dbReference>
<keyword evidence="5 6" id="KW-0539">Nucleus</keyword>
<organism evidence="10 11">
    <name type="scientific">Smittium megazygosporum</name>
    <dbReference type="NCBI Taxonomy" id="133381"/>
    <lineage>
        <taxon>Eukaryota</taxon>
        <taxon>Fungi</taxon>
        <taxon>Fungi incertae sedis</taxon>
        <taxon>Zoopagomycota</taxon>
        <taxon>Kickxellomycotina</taxon>
        <taxon>Harpellomycetes</taxon>
        <taxon>Harpellales</taxon>
        <taxon>Legeriomycetaceae</taxon>
        <taxon>Smittium</taxon>
    </lineage>
</organism>
<dbReference type="Pfam" id="PF00400">
    <property type="entry name" value="WD40"/>
    <property type="match status" value="4"/>
</dbReference>
<feature type="compositionally biased region" description="Polar residues" evidence="8">
    <location>
        <begin position="313"/>
        <end position="331"/>
    </location>
</feature>
<comment type="caution">
    <text evidence="10">The sequence shown here is derived from an EMBL/GenBank/DDBJ whole genome shotgun (WGS) entry which is preliminary data.</text>
</comment>
<evidence type="ECO:0000256" key="1">
    <source>
        <dbReference type="ARBA" id="ARBA00022517"/>
    </source>
</evidence>
<keyword evidence="2 6" id="KW-0698">rRNA processing</keyword>
<dbReference type="InterPro" id="IPR001680">
    <property type="entry name" value="WD40_rpt"/>
</dbReference>
<keyword evidence="4" id="KW-0677">Repeat</keyword>
<protein>
    <recommendedName>
        <fullName evidence="6">Ribosome biogenesis protein ERB1</fullName>
    </recommendedName>
    <alternativeName>
        <fullName evidence="6">Eukaryotic ribosome biogenesis protein 1</fullName>
    </alternativeName>
</protein>
<keyword evidence="1 6" id="KW-0690">Ribosome biogenesis</keyword>
<dbReference type="STRING" id="133381.A0A2T9ZF58"/>
<evidence type="ECO:0000256" key="4">
    <source>
        <dbReference type="ARBA" id="ARBA00022737"/>
    </source>
</evidence>
<dbReference type="OrthoDB" id="5571054at2759"/>
<comment type="subcellular location">
    <subcellularLocation>
        <location evidence="6">Nucleus</location>
        <location evidence="6">Nucleolus</location>
    </subcellularLocation>
    <subcellularLocation>
        <location evidence="6">Nucleus</location>
        <location evidence="6">Nucleoplasm</location>
    </subcellularLocation>
</comment>
<feature type="domain" description="BOP1 N-terminal" evidence="9">
    <location>
        <begin position="414"/>
        <end position="679"/>
    </location>
</feature>
<name>A0A2T9ZF58_9FUNG</name>
<dbReference type="HAMAP" id="MF_03027">
    <property type="entry name" value="BOP1"/>
    <property type="match status" value="1"/>
</dbReference>
<dbReference type="GO" id="GO:0030687">
    <property type="term" value="C:preribosome, large subunit precursor"/>
    <property type="evidence" value="ECO:0007669"/>
    <property type="project" value="UniProtKB-UniRule"/>
</dbReference>
<evidence type="ECO:0000259" key="9">
    <source>
        <dbReference type="SMART" id="SM01035"/>
    </source>
</evidence>
<feature type="compositionally biased region" description="Basic and acidic residues" evidence="8">
    <location>
        <begin position="225"/>
        <end position="236"/>
    </location>
</feature>
<comment type="subunit">
    <text evidence="6">Component of the NOP7 complex, composed of ERB1, NOP7 and YTM1. Within the NOP7 complex ERB1 appears to interact directly with NOP7 and YTM1. The NOP7 complex also associates with the 66S pre-ribosome.</text>
</comment>
<dbReference type="InterPro" id="IPR036322">
    <property type="entry name" value="WD40_repeat_dom_sf"/>
</dbReference>
<dbReference type="AlphaFoldDB" id="A0A2T9ZF58"/>
<gene>
    <name evidence="6" type="primary">ERB1</name>
    <name evidence="10" type="ORF">BB560_002316</name>
</gene>
<feature type="compositionally biased region" description="Basic and acidic residues" evidence="8">
    <location>
        <begin position="302"/>
        <end position="311"/>
    </location>
</feature>
<feature type="repeat" description="WD" evidence="7">
    <location>
        <begin position="997"/>
        <end position="1022"/>
    </location>
</feature>
<proteinExistence type="inferred from homology"/>
<dbReference type="InterPro" id="IPR012953">
    <property type="entry name" value="BOP1_N_dom"/>
</dbReference>
<feature type="region of interest" description="Disordered" evidence="8">
    <location>
        <begin position="181"/>
        <end position="346"/>
    </location>
</feature>
<dbReference type="GO" id="GO:0005654">
    <property type="term" value="C:nucleoplasm"/>
    <property type="evidence" value="ECO:0007669"/>
    <property type="project" value="UniProtKB-SubCell"/>
</dbReference>
<dbReference type="PANTHER" id="PTHR17605">
    <property type="entry name" value="RIBOSOME BIOGENESIS PROTEIN BOP1 BLOCK OF PROLIFERATION 1 PROTEIN"/>
    <property type="match status" value="1"/>
</dbReference>
<dbReference type="EMBL" id="MBFS01000263">
    <property type="protein sequence ID" value="PVV03216.1"/>
    <property type="molecule type" value="Genomic_DNA"/>
</dbReference>
<feature type="compositionally biased region" description="Basic and acidic residues" evidence="8">
    <location>
        <begin position="194"/>
        <end position="203"/>
    </location>
</feature>
<dbReference type="Gene3D" id="2.130.10.10">
    <property type="entry name" value="YVTN repeat-like/Quinoprotein amine dehydrogenase"/>
    <property type="match status" value="1"/>
</dbReference>
<dbReference type="InterPro" id="IPR015943">
    <property type="entry name" value="WD40/YVTN_repeat-like_dom_sf"/>
</dbReference>
<evidence type="ECO:0000256" key="2">
    <source>
        <dbReference type="ARBA" id="ARBA00022552"/>
    </source>
</evidence>
<dbReference type="SUPFAM" id="SSF50978">
    <property type="entry name" value="WD40 repeat-like"/>
    <property type="match status" value="1"/>
</dbReference>
<dbReference type="PROSITE" id="PS50294">
    <property type="entry name" value="WD_REPEATS_REGION"/>
    <property type="match status" value="2"/>
</dbReference>
<feature type="repeat" description="WD" evidence="7">
    <location>
        <begin position="686"/>
        <end position="727"/>
    </location>
</feature>
<keyword evidence="3 7" id="KW-0853">WD repeat</keyword>
<keyword evidence="11" id="KW-1185">Reference proteome</keyword>
<dbReference type="Pfam" id="PF08145">
    <property type="entry name" value="BOP1NT"/>
    <property type="match status" value="1"/>
</dbReference>
<comment type="function">
    <text evidence="6">Component of the NOP7 complex, which is required for maturation of the 25S and 5.8S ribosomal RNAs and formation of the 60S ribosome.</text>
</comment>
<dbReference type="PANTHER" id="PTHR17605:SF0">
    <property type="entry name" value="RIBOSOME BIOGENESIS PROTEIN BOP1"/>
    <property type="match status" value="1"/>
</dbReference>
<dbReference type="InterPro" id="IPR028598">
    <property type="entry name" value="BOP1/Erb1"/>
</dbReference>
<evidence type="ECO:0000256" key="7">
    <source>
        <dbReference type="PROSITE-ProRule" id="PRU00221"/>
    </source>
</evidence>
<dbReference type="Proteomes" id="UP000245609">
    <property type="component" value="Unassembled WGS sequence"/>
</dbReference>
<evidence type="ECO:0000313" key="10">
    <source>
        <dbReference type="EMBL" id="PVV03216.1"/>
    </source>
</evidence>
<dbReference type="FunFam" id="2.130.10.10:FF:000061">
    <property type="entry name" value="Ribosome biogenesis protein BOP1 homolog"/>
    <property type="match status" value="1"/>
</dbReference>
<dbReference type="GO" id="GO:0043021">
    <property type="term" value="F:ribonucleoprotein complex binding"/>
    <property type="evidence" value="ECO:0007669"/>
    <property type="project" value="UniProtKB-UniRule"/>
</dbReference>
<comment type="similarity">
    <text evidence="6">Belongs to the WD repeat BOP1/ERB1 family.</text>
</comment>
<sequence length="1022" mass="117302">MRNTGSWMDLQMRHPEIKLGLQDIEKIRMGCYWTAQRLAKAGLIPKMYIERCPFCNKNTPETIEHMLIECFRWNSIRHETTIFKIPRLYRTVTIDQSTNNQALNQGRNIMVGKLLGGESKETRSLLAQSRDRYSPYMKELETGRFMNGIRVVRTLILDRIKCSPTPLNQCPMGPMTLKLRKKRSNDFQVSKKAPSKDTEKNADTFEIPSLDLNIDSESGSDIEEASFKSESERESDSTVTSRKATKKNQLKRSTYVKESLKPNTKSQNKKKEPRSKQKSKSNFEKDSKAKPKSNSNLSLSGEPEKDFKESSETGDISRNASIESINTSASDSNEDPLGSGISLDEPFEGVYNLDPKILYRFGVTKEDLGIEHEIDLDEWKQSRKNLPQIEPYYDSDSSTEEHENTIGNVPTEWYKDYDHIGYSLDGKQILKSQGGSSAGAQDDELDKFLSAVDDPDSLIKIRDELNQQDIKLTDEEFNLIQRIQKGEFPDAQFDPYEDTVEWFTSNQMVTPLSGAPLPKSRFIPSKWEHKMVMRVVKSIRNGKVYKKPEKEKKQEFYDVWDSLNLDAKTIQRALARIPPPKIKLPGHNESYHPPVEYLPTEEEKKKWLNTSRDERELDFLPQDYESLRYVPGYKKLFSERFQRSLDLYLAPRYQRTKLNIDPESLVPKLPDPKDLRPFPTVKSISYKGHSERVRSLSVDPTGLWLLTGSEDNTVRLFEISTGFCLKVWKFDDAVNSVTWNPNKDLSMFAAATGDKMIIVVPKQIADPNSYIVTETLITNGFATRNINSESIWEKPTNRQHEEDGIRLTVEHSSTINQLIWHKKGDYLAAVSTGNNSVTIHQVSKQTSQRPFKKPNGLLQKVLFHPLKPWLFVATQRYVRIYDLMRQSLIKTLMPGAKWISSLDVHPQGDNVIVGTYDKKVCWFDLDLSSMPYKTIRYHSFAVRQVCYSKAYPLFASCSDDGSIMVFHNTVYSDFLQNPLIVPVKILEGHKITDSLGVLDIAFHPQKPWLFSCGADGRVFLWT</sequence>
<dbReference type="SMART" id="SM01035">
    <property type="entry name" value="BOP1NT"/>
    <property type="match status" value="1"/>
</dbReference>
<feature type="compositionally biased region" description="Basic residues" evidence="8">
    <location>
        <begin position="267"/>
        <end position="279"/>
    </location>
</feature>